<dbReference type="HOGENOM" id="CLU_101320_2_0_2"/>
<dbReference type="SUPFAM" id="SSF143422">
    <property type="entry name" value="Transposase IS200-like"/>
    <property type="match status" value="1"/>
</dbReference>
<sequence>MQLKSTRHAKYLCNYHFVFIPKYRRSILDKYKEDLKDIFHQIAEKWGFEILALEIMPDHVHLFVSAPPKYAPAQIIKIFKGASSRELGKRYPESKIKGSELWARSYFVATAGNVSSDVIMEYVKEQYFKEAKKNEKSE</sequence>
<evidence type="ECO:0000313" key="3">
    <source>
        <dbReference type="Proteomes" id="UP000001901"/>
    </source>
</evidence>
<accession>D2RGR6</accession>
<dbReference type="SMART" id="SM01321">
    <property type="entry name" value="Y1_Tnp"/>
    <property type="match status" value="1"/>
</dbReference>
<dbReference type="PaxDb" id="572546-Arcpr_0423"/>
<dbReference type="GO" id="GO:0006313">
    <property type="term" value="P:DNA transposition"/>
    <property type="evidence" value="ECO:0007669"/>
    <property type="project" value="InterPro"/>
</dbReference>
<organism evidence="2 3">
    <name type="scientific">Archaeoglobus profundus (strain DSM 5631 / JCM 9629 / NBRC 100127 / Av18)</name>
    <dbReference type="NCBI Taxonomy" id="572546"/>
    <lineage>
        <taxon>Archaea</taxon>
        <taxon>Methanobacteriati</taxon>
        <taxon>Methanobacteriota</taxon>
        <taxon>Archaeoglobi</taxon>
        <taxon>Archaeoglobales</taxon>
        <taxon>Archaeoglobaceae</taxon>
        <taxon>Archaeoglobus</taxon>
    </lineage>
</organism>
<feature type="domain" description="Transposase IS200-like" evidence="1">
    <location>
        <begin position="10"/>
        <end position="126"/>
    </location>
</feature>
<reference evidence="2 3" key="1">
    <citation type="journal article" date="2010" name="Stand. Genomic Sci.">
        <title>Complete genome sequence of Archaeoglobus profundus type strain (AV18).</title>
        <authorList>
            <person name="von Jan M."/>
            <person name="Lapidus A."/>
            <person name="Del Rio T.G."/>
            <person name="Copeland A."/>
            <person name="Tice H."/>
            <person name="Cheng J.F."/>
            <person name="Lucas S."/>
            <person name="Chen F."/>
            <person name="Nolan M."/>
            <person name="Goodwin L."/>
            <person name="Han C."/>
            <person name="Pitluck S."/>
            <person name="Liolios K."/>
            <person name="Ivanova N."/>
            <person name="Mavromatis K."/>
            <person name="Ovchinnikova G."/>
            <person name="Chertkov O."/>
            <person name="Pati A."/>
            <person name="Chen A."/>
            <person name="Palaniappan K."/>
            <person name="Land M."/>
            <person name="Hauser L."/>
            <person name="Chang Y.J."/>
            <person name="Jeffries C.D."/>
            <person name="Saunders E."/>
            <person name="Brettin T."/>
            <person name="Detter J.C."/>
            <person name="Chain P."/>
            <person name="Eichinger K."/>
            <person name="Huber H."/>
            <person name="Spring S."/>
            <person name="Rohde M."/>
            <person name="Goker M."/>
            <person name="Wirth R."/>
            <person name="Woyke T."/>
            <person name="Bristow J."/>
            <person name="Eisen J.A."/>
            <person name="Markowitz V."/>
            <person name="Hugenholtz P."/>
            <person name="Kyrpides N.C."/>
            <person name="Klenk H.P."/>
        </authorList>
    </citation>
    <scope>NUCLEOTIDE SEQUENCE [LARGE SCALE GENOMIC DNA]</scope>
    <source>
        <strain evidence="3">DSM 5631 / JCM 9629 / NBRC 100127 / Av18</strain>
    </source>
</reference>
<dbReference type="PANTHER" id="PTHR33360">
    <property type="entry name" value="TRANSPOSASE FOR INSERTION SEQUENCE ELEMENT IS200"/>
    <property type="match status" value="1"/>
</dbReference>
<dbReference type="GeneID" id="8739081"/>
<protein>
    <submittedName>
        <fullName evidence="2">Transposase IS200-family protein</fullName>
    </submittedName>
</protein>
<gene>
    <name evidence="2" type="ordered locus">Arcpr_0423</name>
</gene>
<dbReference type="EMBL" id="CP001857">
    <property type="protein sequence ID" value="ADB57491.1"/>
    <property type="molecule type" value="Genomic_DNA"/>
</dbReference>
<keyword evidence="3" id="KW-1185">Reference proteome</keyword>
<dbReference type="GO" id="GO:0003677">
    <property type="term" value="F:DNA binding"/>
    <property type="evidence" value="ECO:0007669"/>
    <property type="project" value="InterPro"/>
</dbReference>
<dbReference type="AlphaFoldDB" id="D2RGR6"/>
<dbReference type="NCBIfam" id="NF033573">
    <property type="entry name" value="transpos_IS200"/>
    <property type="match status" value="1"/>
</dbReference>
<dbReference type="Gene3D" id="3.30.70.1290">
    <property type="entry name" value="Transposase IS200-like"/>
    <property type="match status" value="1"/>
</dbReference>
<dbReference type="Pfam" id="PF01797">
    <property type="entry name" value="Y1_Tnp"/>
    <property type="match status" value="1"/>
</dbReference>
<dbReference type="RefSeq" id="WP_012939827.1">
    <property type="nucleotide sequence ID" value="NC_013741.1"/>
</dbReference>
<dbReference type="Proteomes" id="UP000001901">
    <property type="component" value="Chromosome"/>
</dbReference>
<dbReference type="STRING" id="572546.Arcpr_0423"/>
<dbReference type="PANTHER" id="PTHR33360:SF2">
    <property type="entry name" value="TRANSPOSASE FOR INSERTION SEQUENCE ELEMENT IS200"/>
    <property type="match status" value="1"/>
</dbReference>
<dbReference type="InterPro" id="IPR036515">
    <property type="entry name" value="Transposase_17_sf"/>
</dbReference>
<name>D2RGR6_ARCPA</name>
<dbReference type="KEGG" id="apo:Arcpr_0423"/>
<evidence type="ECO:0000259" key="1">
    <source>
        <dbReference type="SMART" id="SM01321"/>
    </source>
</evidence>
<proteinExistence type="predicted"/>
<dbReference type="InterPro" id="IPR002686">
    <property type="entry name" value="Transposase_17"/>
</dbReference>
<evidence type="ECO:0000313" key="2">
    <source>
        <dbReference type="EMBL" id="ADB57491.1"/>
    </source>
</evidence>
<dbReference type="eggNOG" id="arCOG02759">
    <property type="taxonomic scope" value="Archaea"/>
</dbReference>
<dbReference type="OrthoDB" id="92826at2157"/>
<dbReference type="GO" id="GO:0004803">
    <property type="term" value="F:transposase activity"/>
    <property type="evidence" value="ECO:0007669"/>
    <property type="project" value="InterPro"/>
</dbReference>